<dbReference type="EMBL" id="VUNI01000001">
    <property type="protein sequence ID" value="MST73463.1"/>
    <property type="molecule type" value="Genomic_DNA"/>
</dbReference>
<name>A0A6L5YLT4_9FIRM</name>
<sequence>MSTTKFSIDAMVIYDHNAAMKRLNMEERGKVQQVIDSEVLRLCDPLVPFDTGALKDSGNANTVIGSGEVVYRTPYARKQYYIPMEHEGKRTEYWFEHMKQEGGVEAILKKAKGAIGK</sequence>
<dbReference type="InterPro" id="IPR021080">
    <property type="entry name" value="Minor_capsid_protein"/>
</dbReference>
<reference evidence="1 2" key="1">
    <citation type="submission" date="2019-08" db="EMBL/GenBank/DDBJ databases">
        <title>In-depth cultivation of the pig gut microbiome towards novel bacterial diversity and tailored functional studies.</title>
        <authorList>
            <person name="Wylensek D."/>
            <person name="Hitch T.C.A."/>
            <person name="Clavel T."/>
        </authorList>
    </citation>
    <scope>NUCLEOTIDE SEQUENCE [LARGE SCALE GENOMIC DNA]</scope>
    <source>
        <strain evidence="1 2">MUC/MUC-530-WT-4D</strain>
    </source>
</reference>
<protein>
    <submittedName>
        <fullName evidence="1">Capsid protein</fullName>
    </submittedName>
</protein>
<dbReference type="AlphaFoldDB" id="A0A6L5YLT4"/>
<evidence type="ECO:0000313" key="2">
    <source>
        <dbReference type="Proteomes" id="UP000474024"/>
    </source>
</evidence>
<proteinExistence type="predicted"/>
<comment type="caution">
    <text evidence="1">The sequence shown here is derived from an EMBL/GenBank/DDBJ whole genome shotgun (WGS) entry which is preliminary data.</text>
</comment>
<dbReference type="Pfam" id="PF11114">
    <property type="entry name" value="Minor_capsid_2"/>
    <property type="match status" value="1"/>
</dbReference>
<dbReference type="Proteomes" id="UP000474024">
    <property type="component" value="Unassembled WGS sequence"/>
</dbReference>
<gene>
    <name evidence="1" type="ORF">FYJ75_00255</name>
</gene>
<dbReference type="RefSeq" id="WP_154427656.1">
    <property type="nucleotide sequence ID" value="NZ_VUNI01000001.1"/>
</dbReference>
<keyword evidence="2" id="KW-1185">Reference proteome</keyword>
<organism evidence="1 2">
    <name type="scientific">Roseburia porci</name>
    <dbReference type="NCBI Taxonomy" id="2605790"/>
    <lineage>
        <taxon>Bacteria</taxon>
        <taxon>Bacillati</taxon>
        <taxon>Bacillota</taxon>
        <taxon>Clostridia</taxon>
        <taxon>Lachnospirales</taxon>
        <taxon>Lachnospiraceae</taxon>
        <taxon>Roseburia</taxon>
    </lineage>
</organism>
<evidence type="ECO:0000313" key="1">
    <source>
        <dbReference type="EMBL" id="MST73463.1"/>
    </source>
</evidence>
<accession>A0A6L5YLT4</accession>